<dbReference type="GO" id="GO:0008270">
    <property type="term" value="F:zinc ion binding"/>
    <property type="evidence" value="ECO:0007669"/>
    <property type="project" value="InterPro"/>
</dbReference>
<proteinExistence type="predicted"/>
<name>A0A6G1C7M1_9ORYZ</name>
<evidence type="ECO:0000256" key="1">
    <source>
        <dbReference type="SAM" id="MobiDB-lite"/>
    </source>
</evidence>
<sequence>MRLVFFCSHSFLSICHINPDNLNHESRASTTTRSSLRPPGVRQPQSKPQYGSWREVVSRVQGRQRVDEGEEASWTEVRRGRRQSVHSMEANGPPTNRTRVLKTDREIPRWLQGRCFKCLGLGHRKVDCRGETRCFPCWFTGHIASSCKERGKEKAAGKNHQRAEAPRPLVAPRRKARLTANLPGPVEERQPEAAGQRELGKKTEMASGYQICAARPAQFMEEIRAGALDLRPRKGHCVLSWTVGMERNEEWLDHSLLATVLGRRPMVSPVEMVEAISRHTGIHQSRVRVEITFPEDFLISFSSARERNLVLRRSHEVYCNGVPISLKLWSRRRWGTSSVLSYFTKISLDGLPLHAWEHEAIRNLINNLGGQLVEMIPVDDARCLGLFAWFKNPTDLPQMINIEITEKLGAGGSWREGPSSVPPQPPWEMPTLKYRVILHVEEVIDPTLLNISETFSDDSAAPATRPTHLAYGGPNTRKSWDNSWWGNPWLMLEGWTRRQRRETRWRRQGHTR</sequence>
<dbReference type="PANTHER" id="PTHR33087">
    <property type="entry name" value="OS07G0539200 PROTEIN"/>
    <property type="match status" value="1"/>
</dbReference>
<accession>A0A6G1C7M1</accession>
<dbReference type="InterPro" id="IPR001878">
    <property type="entry name" value="Znf_CCHC"/>
</dbReference>
<organism evidence="3 4">
    <name type="scientific">Oryza meyeriana var. granulata</name>
    <dbReference type="NCBI Taxonomy" id="110450"/>
    <lineage>
        <taxon>Eukaryota</taxon>
        <taxon>Viridiplantae</taxon>
        <taxon>Streptophyta</taxon>
        <taxon>Embryophyta</taxon>
        <taxon>Tracheophyta</taxon>
        <taxon>Spermatophyta</taxon>
        <taxon>Magnoliopsida</taxon>
        <taxon>Liliopsida</taxon>
        <taxon>Poales</taxon>
        <taxon>Poaceae</taxon>
        <taxon>BOP clade</taxon>
        <taxon>Oryzoideae</taxon>
        <taxon>Oryzeae</taxon>
        <taxon>Oryzinae</taxon>
        <taxon>Oryza</taxon>
        <taxon>Oryza meyeriana</taxon>
    </lineage>
</organism>
<feature type="compositionally biased region" description="Low complexity" evidence="1">
    <location>
        <begin position="28"/>
        <end position="37"/>
    </location>
</feature>
<evidence type="ECO:0000313" key="4">
    <source>
        <dbReference type="Proteomes" id="UP000479710"/>
    </source>
</evidence>
<evidence type="ECO:0000313" key="3">
    <source>
        <dbReference type="EMBL" id="KAF0896150.1"/>
    </source>
</evidence>
<dbReference type="PANTHER" id="PTHR33087:SF46">
    <property type="entry name" value="OS07G0539200 PROTEIN"/>
    <property type="match status" value="1"/>
</dbReference>
<dbReference type="OrthoDB" id="682567at2759"/>
<gene>
    <name evidence="3" type="ORF">E2562_019644</name>
</gene>
<evidence type="ECO:0000259" key="2">
    <source>
        <dbReference type="SMART" id="SM00343"/>
    </source>
</evidence>
<feature type="domain" description="CCHC-type" evidence="2">
    <location>
        <begin position="114"/>
        <end position="130"/>
    </location>
</feature>
<feature type="region of interest" description="Disordered" evidence="1">
    <location>
        <begin position="181"/>
        <end position="200"/>
    </location>
</feature>
<comment type="caution">
    <text evidence="3">The sequence shown here is derived from an EMBL/GenBank/DDBJ whole genome shotgun (WGS) entry which is preliminary data.</text>
</comment>
<dbReference type="InterPro" id="IPR036875">
    <property type="entry name" value="Znf_CCHC_sf"/>
</dbReference>
<reference evidence="3 4" key="1">
    <citation type="submission" date="2019-11" db="EMBL/GenBank/DDBJ databases">
        <title>Whole genome sequence of Oryza granulata.</title>
        <authorList>
            <person name="Li W."/>
        </authorList>
    </citation>
    <scope>NUCLEOTIDE SEQUENCE [LARGE SCALE GENOMIC DNA]</scope>
    <source>
        <strain evidence="4">cv. Menghai</strain>
        <tissue evidence="3">Leaf</tissue>
    </source>
</reference>
<dbReference type="SMART" id="SM00343">
    <property type="entry name" value="ZnF_C2HC"/>
    <property type="match status" value="2"/>
</dbReference>
<dbReference type="AlphaFoldDB" id="A0A6G1C7M1"/>
<feature type="domain" description="CCHC-type" evidence="2">
    <location>
        <begin position="133"/>
        <end position="149"/>
    </location>
</feature>
<feature type="region of interest" description="Disordered" evidence="1">
    <location>
        <begin position="22"/>
        <end position="98"/>
    </location>
</feature>
<dbReference type="EMBL" id="SPHZ02000010">
    <property type="protein sequence ID" value="KAF0896150.1"/>
    <property type="molecule type" value="Genomic_DNA"/>
</dbReference>
<dbReference type="Proteomes" id="UP000479710">
    <property type="component" value="Unassembled WGS sequence"/>
</dbReference>
<protein>
    <recommendedName>
        <fullName evidence="2">CCHC-type domain-containing protein</fullName>
    </recommendedName>
</protein>
<dbReference type="SUPFAM" id="SSF57756">
    <property type="entry name" value="Retrovirus zinc finger-like domains"/>
    <property type="match status" value="1"/>
</dbReference>
<dbReference type="GO" id="GO:0003676">
    <property type="term" value="F:nucleic acid binding"/>
    <property type="evidence" value="ECO:0007669"/>
    <property type="project" value="InterPro"/>
</dbReference>
<dbReference type="Gene3D" id="4.10.60.10">
    <property type="entry name" value="Zinc finger, CCHC-type"/>
    <property type="match status" value="1"/>
</dbReference>
<keyword evidence="4" id="KW-1185">Reference proteome</keyword>
<dbReference type="InterPro" id="IPR053253">
    <property type="entry name" value="Sex_diff_modulator"/>
</dbReference>